<name>A0A1A6L970_VIBSP</name>
<comment type="caution">
    <text evidence="3">The sequence shown here is derived from an EMBL/GenBank/DDBJ whole genome shotgun (WGS) entry which is preliminary data.</text>
</comment>
<dbReference type="GO" id="GO:0042834">
    <property type="term" value="F:peptidoglycan binding"/>
    <property type="evidence" value="ECO:0007669"/>
    <property type="project" value="InterPro"/>
</dbReference>
<gene>
    <name evidence="3" type="ORF">F0234_21245</name>
</gene>
<organism evidence="3 4">
    <name type="scientific">Vibrio splendidus</name>
    <dbReference type="NCBI Taxonomy" id="29497"/>
    <lineage>
        <taxon>Bacteria</taxon>
        <taxon>Pseudomonadati</taxon>
        <taxon>Pseudomonadota</taxon>
        <taxon>Gammaproteobacteria</taxon>
        <taxon>Vibrionales</taxon>
        <taxon>Vibrionaceae</taxon>
        <taxon>Vibrio</taxon>
    </lineage>
</organism>
<accession>A0A1A6L970</accession>
<dbReference type="OrthoDB" id="6398769at2"/>
<evidence type="ECO:0000259" key="1">
    <source>
        <dbReference type="Pfam" id="PF04225"/>
    </source>
</evidence>
<dbReference type="InterPro" id="IPR013731">
    <property type="entry name" value="OapA_N"/>
</dbReference>
<feature type="domain" description="Opacity-associated protein A-like N-terminal" evidence="2">
    <location>
        <begin position="44"/>
        <end position="69"/>
    </location>
</feature>
<dbReference type="Gene3D" id="3.10.450.350">
    <property type="match status" value="1"/>
</dbReference>
<dbReference type="EMBL" id="VTXL01000024">
    <property type="protein sequence ID" value="NOJ15285.1"/>
    <property type="molecule type" value="Genomic_DNA"/>
</dbReference>
<dbReference type="Pfam" id="PF08525">
    <property type="entry name" value="OapA_N"/>
    <property type="match status" value="1"/>
</dbReference>
<dbReference type="RefSeq" id="WP_065207478.1">
    <property type="nucleotide sequence ID" value="NZ_CAWPOP010000017.1"/>
</dbReference>
<evidence type="ECO:0000259" key="2">
    <source>
        <dbReference type="Pfam" id="PF08525"/>
    </source>
</evidence>
<feature type="domain" description="Opacity-associated protein A LysM-like" evidence="1">
    <location>
        <begin position="110"/>
        <end position="194"/>
    </location>
</feature>
<dbReference type="InterPro" id="IPR007340">
    <property type="entry name" value="LysM_Opacity-associatedA"/>
</dbReference>
<evidence type="ECO:0000313" key="3">
    <source>
        <dbReference type="EMBL" id="NOJ15285.1"/>
    </source>
</evidence>
<dbReference type="Pfam" id="PF04225">
    <property type="entry name" value="LysM_OapA"/>
    <property type="match status" value="1"/>
</dbReference>
<protein>
    <submittedName>
        <fullName evidence="3">Lysine transporter LysM</fullName>
    </submittedName>
</protein>
<proteinExistence type="predicted"/>
<sequence>MNRRQKKKQKVDHLAEFKDRLNQVKDKLSSIDIKKMKTSTVQAWGSLPKLHQRLLMVISPIVLILLFVPLPEPKVDAAPATSRVELEINTVGLSEQQNAKSSSSEPSNNNWQEYLVKQGDTLAQVFRNNDLPLSDLNALVRIEGADKPLSQIRKGQLVRFKLAETGKLDILQLEKGNTSVMFFRLSDGGFGRSK</sequence>
<dbReference type="AlphaFoldDB" id="A0A1A6L970"/>
<evidence type="ECO:0000313" key="4">
    <source>
        <dbReference type="Proteomes" id="UP000519158"/>
    </source>
</evidence>
<reference evidence="3 4" key="1">
    <citation type="submission" date="2019-09" db="EMBL/GenBank/DDBJ databases">
        <title>Draft genome sequencing and comparative genomics of hatchery-associated Vibrios.</title>
        <authorList>
            <person name="Kehlet-Delgado H."/>
            <person name="Mueller R.S."/>
        </authorList>
    </citation>
    <scope>NUCLEOTIDE SEQUENCE [LARGE SCALE GENOMIC DNA]</scope>
    <source>
        <strain evidence="3 4">99-70-13A3</strain>
    </source>
</reference>
<dbReference type="Proteomes" id="UP000519158">
    <property type="component" value="Unassembled WGS sequence"/>
</dbReference>